<gene>
    <name evidence="4" type="ORF">SAMN06265221_102247</name>
</gene>
<dbReference type="EMBL" id="FXTK01000002">
    <property type="protein sequence ID" value="SMO45124.1"/>
    <property type="molecule type" value="Genomic_DNA"/>
</dbReference>
<feature type="domain" description="YscD/Y4YQ C-terminal" evidence="3">
    <location>
        <begin position="263"/>
        <end position="313"/>
    </location>
</feature>
<evidence type="ECO:0000256" key="1">
    <source>
        <dbReference type="SAM" id="Phobius"/>
    </source>
</evidence>
<evidence type="ECO:0000313" key="4">
    <source>
        <dbReference type="EMBL" id="SMO45124.1"/>
    </source>
</evidence>
<keyword evidence="1" id="KW-1133">Transmembrane helix</keyword>
<evidence type="ECO:0000313" key="5">
    <source>
        <dbReference type="Proteomes" id="UP000319014"/>
    </source>
</evidence>
<protein>
    <recommendedName>
        <fullName evidence="6">Type III secretion protein D</fullName>
    </recommendedName>
</protein>
<keyword evidence="1" id="KW-0472">Membrane</keyword>
<dbReference type="OrthoDB" id="7772665at2"/>
<feature type="domain" description="YscD-like Bon-like" evidence="2">
    <location>
        <begin position="194"/>
        <end position="253"/>
    </location>
</feature>
<feature type="transmembrane region" description="Helical" evidence="1">
    <location>
        <begin position="115"/>
        <end position="136"/>
    </location>
</feature>
<keyword evidence="1" id="KW-0812">Transmembrane</keyword>
<dbReference type="Pfam" id="PF21934">
    <property type="entry name" value="Yop-YscD_ppl_3rd"/>
    <property type="match status" value="1"/>
</dbReference>
<organism evidence="4 5">
    <name type="scientific">Paracoccus laeviglucosivorans</name>
    <dbReference type="NCBI Taxonomy" id="1197861"/>
    <lineage>
        <taxon>Bacteria</taxon>
        <taxon>Pseudomonadati</taxon>
        <taxon>Pseudomonadota</taxon>
        <taxon>Alphaproteobacteria</taxon>
        <taxon>Rhodobacterales</taxon>
        <taxon>Paracoccaceae</taxon>
        <taxon>Paracoccus</taxon>
    </lineage>
</organism>
<keyword evidence="5" id="KW-1185">Reference proteome</keyword>
<evidence type="ECO:0000259" key="2">
    <source>
        <dbReference type="Pfam" id="PF21934"/>
    </source>
</evidence>
<proteinExistence type="predicted"/>
<sequence>MTTQAKPYLLTVLTGPNAGAAAGFAPGKISIGGGADDQIILSGVAPGSLALRAAEHRLRLAASAPDIAFHDAQTGELTQMGQGAVHELPLPATLHLNEQTTIVLSRLGPPQRRGIGLQTGLGIAALAMALGLWIGAQFGGPANLALAALPEAANSIAAPPDAPDQQAVIRAARNAALVATSPRIECGADCVANVAAAFEERLAQAGLEGLSLAVDQGVLRVTGTLTPEQAEIWRQLRARFESENGQSLPLITKISEGEPEPVLAVASVWLGKTPEIRTKGGTILRIGDETGDGWTVDAITREAIRLSRGERHMIVRF</sequence>
<dbReference type="AlphaFoldDB" id="A0A521BDF7"/>
<name>A0A521BDF7_9RHOB</name>
<dbReference type="Pfam" id="PF23893">
    <property type="entry name" value="Y4YQ_C"/>
    <property type="match status" value="1"/>
</dbReference>
<dbReference type="InterPro" id="IPR057770">
    <property type="entry name" value="YscD/Y4YQ_C"/>
</dbReference>
<accession>A0A521BDF7</accession>
<evidence type="ECO:0000259" key="3">
    <source>
        <dbReference type="Pfam" id="PF23893"/>
    </source>
</evidence>
<dbReference type="RefSeq" id="WP_142661783.1">
    <property type="nucleotide sequence ID" value="NZ_FXTK01000002.1"/>
</dbReference>
<dbReference type="Proteomes" id="UP000319014">
    <property type="component" value="Unassembled WGS sequence"/>
</dbReference>
<reference evidence="4 5" key="1">
    <citation type="submission" date="2017-05" db="EMBL/GenBank/DDBJ databases">
        <authorList>
            <person name="Varghese N."/>
            <person name="Submissions S."/>
        </authorList>
    </citation>
    <scope>NUCLEOTIDE SEQUENCE [LARGE SCALE GENOMIC DNA]</scope>
    <source>
        <strain evidence="4 5">DSM 100094</strain>
    </source>
</reference>
<dbReference type="InterPro" id="IPR053946">
    <property type="entry name" value="YscD_ppl_3rd"/>
</dbReference>
<evidence type="ECO:0008006" key="6">
    <source>
        <dbReference type="Google" id="ProtNLM"/>
    </source>
</evidence>